<keyword evidence="5" id="KW-0769">Symport</keyword>
<evidence type="ECO:0000256" key="7">
    <source>
        <dbReference type="ARBA" id="ARBA00022989"/>
    </source>
</evidence>
<keyword evidence="9" id="KW-0406">Ion transport</keyword>
<evidence type="ECO:0000256" key="13">
    <source>
        <dbReference type="RuleBase" id="RU362091"/>
    </source>
</evidence>
<evidence type="ECO:0008006" key="17">
    <source>
        <dbReference type="Google" id="ProtNLM"/>
    </source>
</evidence>
<evidence type="ECO:0000256" key="6">
    <source>
        <dbReference type="ARBA" id="ARBA00022979"/>
    </source>
</evidence>
<dbReference type="InterPro" id="IPR001734">
    <property type="entry name" value="Na/solute_symporter"/>
</dbReference>
<feature type="transmembrane region" description="Helical" evidence="14">
    <location>
        <begin position="160"/>
        <end position="182"/>
    </location>
</feature>
<feature type="transmembrane region" description="Helical" evidence="14">
    <location>
        <begin position="471"/>
        <end position="491"/>
    </location>
</feature>
<dbReference type="InterPro" id="IPR038377">
    <property type="entry name" value="Na/Glc_symporter_sf"/>
</dbReference>
<feature type="transmembrane region" description="Helical" evidence="14">
    <location>
        <begin position="397"/>
        <end position="418"/>
    </location>
</feature>
<feature type="transmembrane region" description="Helical" evidence="14">
    <location>
        <begin position="262"/>
        <end position="288"/>
    </location>
</feature>
<dbReference type="Gene3D" id="1.20.1730.10">
    <property type="entry name" value="Sodium/glucose cotransporter"/>
    <property type="match status" value="1"/>
</dbReference>
<dbReference type="GO" id="GO:0016020">
    <property type="term" value="C:membrane"/>
    <property type="evidence" value="ECO:0007669"/>
    <property type="project" value="UniProtKB-SubCell"/>
</dbReference>
<keyword evidence="3" id="KW-0813">Transport</keyword>
<dbReference type="PANTHER" id="PTHR45897:SF4">
    <property type="entry name" value="HIGH-AFFINITY CHOLINE TRANSPORTER 1"/>
    <property type="match status" value="1"/>
</dbReference>
<keyword evidence="16" id="KW-1185">Reference proteome</keyword>
<keyword evidence="10 14" id="KW-0472">Membrane</keyword>
<feature type="transmembrane region" description="Helical" evidence="14">
    <location>
        <begin position="425"/>
        <end position="441"/>
    </location>
</feature>
<dbReference type="Proteomes" id="UP001519460">
    <property type="component" value="Unassembled WGS sequence"/>
</dbReference>
<comment type="caution">
    <text evidence="15">The sequence shown here is derived from an EMBL/GenBank/DDBJ whole genome shotgun (WGS) entry which is preliminary data.</text>
</comment>
<dbReference type="AlphaFoldDB" id="A0ABD0M446"/>
<dbReference type="GO" id="GO:0008292">
    <property type="term" value="P:acetylcholine biosynthetic process"/>
    <property type="evidence" value="ECO:0007669"/>
    <property type="project" value="UniProtKB-ARBA"/>
</dbReference>
<evidence type="ECO:0000256" key="14">
    <source>
        <dbReference type="SAM" id="Phobius"/>
    </source>
</evidence>
<keyword evidence="7 14" id="KW-1133">Transmembrane helix</keyword>
<evidence type="ECO:0000256" key="10">
    <source>
        <dbReference type="ARBA" id="ARBA00023136"/>
    </source>
</evidence>
<evidence type="ECO:0000256" key="8">
    <source>
        <dbReference type="ARBA" id="ARBA00023053"/>
    </source>
</evidence>
<keyword evidence="4 14" id="KW-0812">Transmembrane</keyword>
<feature type="transmembrane region" description="Helical" evidence="14">
    <location>
        <begin position="126"/>
        <end position="154"/>
    </location>
</feature>
<evidence type="ECO:0000256" key="5">
    <source>
        <dbReference type="ARBA" id="ARBA00022847"/>
    </source>
</evidence>
<keyword evidence="8" id="KW-0915">Sodium</keyword>
<dbReference type="FunFam" id="1.20.1730.10:FF:000008">
    <property type="entry name" value="High affinity choline transporter 1"/>
    <property type="match status" value="1"/>
</dbReference>
<reference evidence="15 16" key="1">
    <citation type="journal article" date="2023" name="Sci. Data">
        <title>Genome assembly of the Korean intertidal mud-creeper Batillaria attramentaria.</title>
        <authorList>
            <person name="Patra A.K."/>
            <person name="Ho P.T."/>
            <person name="Jun S."/>
            <person name="Lee S.J."/>
            <person name="Kim Y."/>
            <person name="Won Y.J."/>
        </authorList>
    </citation>
    <scope>NUCLEOTIDE SEQUENCE [LARGE SCALE GENOMIC DNA]</scope>
    <source>
        <strain evidence="15">Wonlab-2016</strain>
    </source>
</reference>
<evidence type="ECO:0000256" key="2">
    <source>
        <dbReference type="ARBA" id="ARBA00006434"/>
    </source>
</evidence>
<evidence type="ECO:0000256" key="3">
    <source>
        <dbReference type="ARBA" id="ARBA00022448"/>
    </source>
</evidence>
<dbReference type="EMBL" id="JACVVK020000006">
    <property type="protein sequence ID" value="KAK7506594.1"/>
    <property type="molecule type" value="Genomic_DNA"/>
</dbReference>
<sequence length="574" mass="62882">MAIHIPGLIAIIFFYLLIVIVGLWAARKSKQTGATADSEDVMLAGRNLGLLIGIFTMTATWVGGAYINGTAEIIVRSGLAWCQAPIGYALSLVFGGLFFANKMRTKGYVTMLDPFQQKYGERMGGLIYIPAMLGEVFWTGAVLSALGATLSVIMDIPPEPAIIASACIALFYTLIGGLYSVAYTDVVQLFCIFFGLWVSLPFAMSHEAVSPITTNSSEVWVKTIDPSDTGYYIDCYLVLIFGGIPWQVYFQRVLSAKTAFNAQLLSYIAAFGCIVMALPAMLFGAVAAETDWNATDWDGAIPIPSDQLNLILPMCLQFLCPPIVSFLGLGAVSAAVMSSADSSILSASAMFARNIYKLIFRQQASEIEILWVMRAAIFGVSAMALATALTVTSIYELWFLCADLVYIIIFPQLVCVIYAESTNTYGSLAGYIVGLFFRLGGGEPVMHLDPIIKYPWYDEENDFQLFPYKTFSMLLSLVTIIGVSLPLKYLFEAGILHRRYDVFMCIVNIPDENIVLAPRDSISEQTSLAQYGKEANGKINPALKFSQEDLIADQSYDSIDEKPKLMHKLSVSSP</sequence>
<gene>
    <name evidence="15" type="ORF">BaRGS_00002069</name>
</gene>
<evidence type="ECO:0000313" key="16">
    <source>
        <dbReference type="Proteomes" id="UP001519460"/>
    </source>
</evidence>
<comment type="similarity">
    <text evidence="2 13">Belongs to the sodium:solute symporter (SSF) (TC 2.A.21) family.</text>
</comment>
<feature type="transmembrane region" description="Helical" evidence="14">
    <location>
        <begin position="229"/>
        <end position="250"/>
    </location>
</feature>
<dbReference type="PROSITE" id="PS50283">
    <property type="entry name" value="NA_SOLUT_SYMP_3"/>
    <property type="match status" value="1"/>
</dbReference>
<evidence type="ECO:0000256" key="11">
    <source>
        <dbReference type="ARBA" id="ARBA00023180"/>
    </source>
</evidence>
<evidence type="ECO:0000256" key="12">
    <source>
        <dbReference type="ARBA" id="ARBA00023201"/>
    </source>
</evidence>
<feature type="transmembrane region" description="Helical" evidence="14">
    <location>
        <begin position="371"/>
        <end position="391"/>
    </location>
</feature>
<evidence type="ECO:0000256" key="4">
    <source>
        <dbReference type="ARBA" id="ARBA00022692"/>
    </source>
</evidence>
<protein>
    <recommendedName>
        <fullName evidence="17">High-affinity choline transporter 1</fullName>
    </recommendedName>
</protein>
<accession>A0ABD0M446</accession>
<keyword evidence="11" id="KW-0325">Glycoprotein</keyword>
<dbReference type="GO" id="GO:0015220">
    <property type="term" value="F:choline transmembrane transporter activity"/>
    <property type="evidence" value="ECO:0007669"/>
    <property type="project" value="UniProtKB-ARBA"/>
</dbReference>
<organism evidence="15 16">
    <name type="scientific">Batillaria attramentaria</name>
    <dbReference type="NCBI Taxonomy" id="370345"/>
    <lineage>
        <taxon>Eukaryota</taxon>
        <taxon>Metazoa</taxon>
        <taxon>Spiralia</taxon>
        <taxon>Lophotrochozoa</taxon>
        <taxon>Mollusca</taxon>
        <taxon>Gastropoda</taxon>
        <taxon>Caenogastropoda</taxon>
        <taxon>Sorbeoconcha</taxon>
        <taxon>Cerithioidea</taxon>
        <taxon>Batillariidae</taxon>
        <taxon>Batillaria</taxon>
    </lineage>
</organism>
<feature type="transmembrane region" description="Helical" evidence="14">
    <location>
        <begin position="189"/>
        <end position="209"/>
    </location>
</feature>
<keyword evidence="12" id="KW-0739">Sodium transport</keyword>
<proteinExistence type="inferred from homology"/>
<dbReference type="GO" id="GO:0015293">
    <property type="term" value="F:symporter activity"/>
    <property type="evidence" value="ECO:0007669"/>
    <property type="project" value="UniProtKB-KW"/>
</dbReference>
<feature type="transmembrane region" description="Helical" evidence="14">
    <location>
        <begin position="6"/>
        <end position="26"/>
    </location>
</feature>
<dbReference type="PANTHER" id="PTHR45897">
    <property type="entry name" value="HIGH-AFFINITY CHOLINE TRANSPORTER 1"/>
    <property type="match status" value="1"/>
</dbReference>
<keyword evidence="6" id="KW-0530">Neurotransmitter biosynthesis</keyword>
<name>A0ABD0M446_9CAEN</name>
<dbReference type="CDD" id="cd11474">
    <property type="entry name" value="SLC5sbd_CHT"/>
    <property type="match status" value="1"/>
</dbReference>
<evidence type="ECO:0000313" key="15">
    <source>
        <dbReference type="EMBL" id="KAK7506594.1"/>
    </source>
</evidence>
<evidence type="ECO:0000256" key="1">
    <source>
        <dbReference type="ARBA" id="ARBA00004141"/>
    </source>
</evidence>
<dbReference type="Pfam" id="PF00474">
    <property type="entry name" value="SSF"/>
    <property type="match status" value="1"/>
</dbReference>
<feature type="transmembrane region" description="Helical" evidence="14">
    <location>
        <begin position="47"/>
        <end position="67"/>
    </location>
</feature>
<evidence type="ECO:0000256" key="9">
    <source>
        <dbReference type="ARBA" id="ARBA00023065"/>
    </source>
</evidence>
<comment type="subcellular location">
    <subcellularLocation>
        <location evidence="1">Membrane</location>
        <topology evidence="1">Multi-pass membrane protein</topology>
    </subcellularLocation>
</comment>
<feature type="transmembrane region" description="Helical" evidence="14">
    <location>
        <begin position="73"/>
        <end position="100"/>
    </location>
</feature>
<dbReference type="GO" id="GO:0006814">
    <property type="term" value="P:sodium ion transport"/>
    <property type="evidence" value="ECO:0007669"/>
    <property type="project" value="UniProtKB-KW"/>
</dbReference>
<dbReference type="InterPro" id="IPR052244">
    <property type="entry name" value="Choline_transporter"/>
</dbReference>